<dbReference type="UniPathway" id="UPA01057">
    <property type="reaction ID" value="UER00900"/>
</dbReference>
<dbReference type="HAMAP" id="MF_01660">
    <property type="entry name" value="MenH"/>
    <property type="match status" value="1"/>
</dbReference>
<dbReference type="OrthoDB" id="9808398at2"/>
<dbReference type="EC" id="4.2.99.20" evidence="3"/>
<sequence>MLAHQWHSDSGIPVVFLHGFLGSRHDWQEVIGYLQKFPQIRPLVIDLPFHHQSSHIACHHFDEMRTLFHATLQQLGEENFYLVGYSLGGRIVLDYALNVANPYLKGVLLEGANIGLATQKEKEARWQNDCVWAERFATEPLRNVLKDWYQQAVFSDLNFAKRHDIIEKRLDNDGKSLAQMLKATSLAKQSYFAPKQIKHSASPIKFIIGERDQKFRQMVEQHQLAHHLIPNAGHNAHIENPQAFAEYLVNFILP</sequence>
<comment type="pathway">
    <text evidence="3">Quinol/quinone metabolism; 1,4-dihydroxy-2-naphthoate biosynthesis; 1,4-dihydroxy-2-naphthoate from chorismate: step 3/7.</text>
</comment>
<evidence type="ECO:0000259" key="4">
    <source>
        <dbReference type="Pfam" id="PF00561"/>
    </source>
</evidence>
<comment type="function">
    <text evidence="3">Catalyzes a proton abstraction reaction that results in 2,5-elimination of pyruvate from 2-succinyl-5-enolpyruvyl-6-hydroxy-3-cyclohexene-1-carboxylate (SEPHCHC) and the formation of 2-succinyl-6-hydroxy-2,4-cyclohexadiene-1-carboxylate (SHCHC).</text>
</comment>
<protein>
    <recommendedName>
        <fullName evidence="3">Putative 2-succinyl-6-hydroxy-2,4-cyclohexadiene-1-carboxylate synthase</fullName>
        <shortName evidence="3">SHCHC synthase</shortName>
        <ecNumber evidence="3">4.2.99.20</ecNumber>
    </recommendedName>
</protein>
<dbReference type="GO" id="GO:0070205">
    <property type="term" value="F:2-succinyl-6-hydroxy-2,4-cyclohexadiene-1-carboxylate synthase activity"/>
    <property type="evidence" value="ECO:0007669"/>
    <property type="project" value="UniProtKB-UniRule"/>
</dbReference>
<dbReference type="GO" id="GO:0009234">
    <property type="term" value="P:menaquinone biosynthetic process"/>
    <property type="evidence" value="ECO:0007669"/>
    <property type="project" value="UniProtKB-UniRule"/>
</dbReference>
<comment type="caution">
    <text evidence="5">The sequence shown here is derived from an EMBL/GenBank/DDBJ whole genome shotgun (WGS) entry which is preliminary data.</text>
</comment>
<dbReference type="EMBL" id="PTPX01000011">
    <property type="protein sequence ID" value="RAL18891.1"/>
    <property type="molecule type" value="Genomic_DNA"/>
</dbReference>
<accession>A0A328BZ26</accession>
<comment type="catalytic activity">
    <reaction evidence="3">
        <text>5-enolpyruvoyl-6-hydroxy-2-succinyl-cyclohex-3-ene-1-carboxylate = (1R,6R)-6-hydroxy-2-succinyl-cyclohexa-2,4-diene-1-carboxylate + pyruvate</text>
        <dbReference type="Rhea" id="RHEA:25597"/>
        <dbReference type="ChEBI" id="CHEBI:15361"/>
        <dbReference type="ChEBI" id="CHEBI:58689"/>
        <dbReference type="ChEBI" id="CHEBI:58818"/>
        <dbReference type="EC" id="4.2.99.20"/>
    </reaction>
</comment>
<dbReference type="InterPro" id="IPR022485">
    <property type="entry name" value="SHCHC_synthase_MenH"/>
</dbReference>
<comment type="similarity">
    <text evidence="3">Belongs to the AB hydrolase superfamily. MenH family.</text>
</comment>
<dbReference type="Pfam" id="PF00561">
    <property type="entry name" value="Abhydrolase_1"/>
    <property type="match status" value="1"/>
</dbReference>
<feature type="domain" description="AB hydrolase-1" evidence="4">
    <location>
        <begin position="13"/>
        <end position="241"/>
    </location>
</feature>
<dbReference type="PANTHER" id="PTHR42916">
    <property type="entry name" value="2-SUCCINYL-5-ENOLPYRUVYL-6-HYDROXY-3-CYCLOHEXENE-1-CARBOXYLATE SYNTHASE"/>
    <property type="match status" value="1"/>
</dbReference>
<evidence type="ECO:0000256" key="2">
    <source>
        <dbReference type="ARBA" id="ARBA00023239"/>
    </source>
</evidence>
<gene>
    <name evidence="3" type="primary">menH</name>
    <name evidence="5" type="ORF">C5N92_05280</name>
</gene>
<dbReference type="PANTHER" id="PTHR42916:SF1">
    <property type="entry name" value="PROTEIN PHYLLO, CHLOROPLASTIC"/>
    <property type="match status" value="1"/>
</dbReference>
<comment type="subunit">
    <text evidence="3">Monomer.</text>
</comment>
<dbReference type="SUPFAM" id="SSF53474">
    <property type="entry name" value="alpha/beta-Hydrolases"/>
    <property type="match status" value="1"/>
</dbReference>
<dbReference type="UniPathway" id="UPA00079"/>
<dbReference type="InterPro" id="IPR000073">
    <property type="entry name" value="AB_hydrolase_1"/>
</dbReference>
<evidence type="ECO:0000313" key="6">
    <source>
        <dbReference type="Proteomes" id="UP000248689"/>
    </source>
</evidence>
<keyword evidence="1 3" id="KW-0474">Menaquinone biosynthesis</keyword>
<keyword evidence="2 3" id="KW-0456">Lyase</keyword>
<proteinExistence type="inferred from homology"/>
<dbReference type="Gene3D" id="3.40.50.1820">
    <property type="entry name" value="alpha/beta hydrolase"/>
    <property type="match status" value="1"/>
</dbReference>
<name>A0A328BZ26_9PAST</name>
<evidence type="ECO:0000256" key="3">
    <source>
        <dbReference type="HAMAP-Rule" id="MF_01660"/>
    </source>
</evidence>
<dbReference type="RefSeq" id="WP_111749814.1">
    <property type="nucleotide sequence ID" value="NZ_PTPX01000011.1"/>
</dbReference>
<keyword evidence="6" id="KW-1185">Reference proteome</keyword>
<dbReference type="InterPro" id="IPR029058">
    <property type="entry name" value="AB_hydrolase_fold"/>
</dbReference>
<dbReference type="NCBIfam" id="TIGR03695">
    <property type="entry name" value="menH_SHCHC"/>
    <property type="match status" value="1"/>
</dbReference>
<evidence type="ECO:0000256" key="1">
    <source>
        <dbReference type="ARBA" id="ARBA00022428"/>
    </source>
</evidence>
<dbReference type="AlphaFoldDB" id="A0A328BZ26"/>
<evidence type="ECO:0000313" key="5">
    <source>
        <dbReference type="EMBL" id="RAL18891.1"/>
    </source>
</evidence>
<dbReference type="Proteomes" id="UP000248689">
    <property type="component" value="Unassembled WGS sequence"/>
</dbReference>
<reference evidence="6" key="1">
    <citation type="submission" date="2018-02" db="EMBL/GenBank/DDBJ databases">
        <title>Glaesserella australis sp. nov., isolated from the lungs of pigs.</title>
        <authorList>
            <person name="Turni C."/>
            <person name="Christensen H."/>
        </authorList>
    </citation>
    <scope>NUCLEOTIDE SEQUENCE [LARGE SCALE GENOMIC DNA]</scope>
    <source>
        <strain evidence="6">HS4635</strain>
    </source>
</reference>
<organism evidence="5 6">
    <name type="scientific">Glaesserella australis</name>
    <dbReference type="NCBI Taxonomy" id="2094024"/>
    <lineage>
        <taxon>Bacteria</taxon>
        <taxon>Pseudomonadati</taxon>
        <taxon>Pseudomonadota</taxon>
        <taxon>Gammaproteobacteria</taxon>
        <taxon>Pasteurellales</taxon>
        <taxon>Pasteurellaceae</taxon>
        <taxon>Glaesserella</taxon>
    </lineage>
</organism>
<comment type="pathway">
    <text evidence="3">Quinol/quinone metabolism; menaquinone biosynthesis.</text>
</comment>
<dbReference type="NCBIfam" id="NF008340">
    <property type="entry name" value="PRK11126.1"/>
    <property type="match status" value="1"/>
</dbReference>